<dbReference type="Gene3D" id="3.40.50.720">
    <property type="entry name" value="NAD(P)-binding Rossmann-like Domain"/>
    <property type="match status" value="1"/>
</dbReference>
<proteinExistence type="inferred from homology"/>
<evidence type="ECO:0000256" key="2">
    <source>
        <dbReference type="ARBA" id="ARBA00023002"/>
    </source>
</evidence>
<dbReference type="InterPro" id="IPR036291">
    <property type="entry name" value="NAD(P)-bd_dom_sf"/>
</dbReference>
<dbReference type="PRINTS" id="PR00081">
    <property type="entry name" value="GDHRDH"/>
</dbReference>
<protein>
    <submittedName>
        <fullName evidence="4">Short-chain dehydrogenase</fullName>
    </submittedName>
</protein>
<evidence type="ECO:0000313" key="5">
    <source>
        <dbReference type="Proteomes" id="UP000663802"/>
    </source>
</evidence>
<dbReference type="PRINTS" id="PR00080">
    <property type="entry name" value="SDRFAMILY"/>
</dbReference>
<evidence type="ECO:0000313" key="4">
    <source>
        <dbReference type="EMBL" id="GFZ29852.1"/>
    </source>
</evidence>
<comment type="similarity">
    <text evidence="1 3">Belongs to the short-chain dehydrogenases/reductases (SDR) family.</text>
</comment>
<dbReference type="SUPFAM" id="SSF51735">
    <property type="entry name" value="NAD(P)-binding Rossmann-fold domains"/>
    <property type="match status" value="1"/>
</dbReference>
<evidence type="ECO:0000256" key="1">
    <source>
        <dbReference type="ARBA" id="ARBA00006484"/>
    </source>
</evidence>
<sequence>MKKQSIVVLTGATSGLGQLVAAELAKRGVHLVLTARSKSKAEETMSMLKSINPEAKVDFFYGDLSSMKDVKRIGDEINSTYPNIDVLINNAGLHAFEQRITEDGFSEMIAVNYLAPWLLTYILQETLIKSGEATVVNVASEASRNHGILKLPEDLTDTSTFTARESSKLYGKTKLLNIMFTGELARLFVGTGVTVNALNPGFNVTGLGRELAFASVLERILNLLHIGDPHRGADIIVRLATDTKYKEVTGGYFNVGTGKAINPSYPCGDEGLENKLWTYTKEIFKLRGILQK</sequence>
<dbReference type="Proteomes" id="UP000663802">
    <property type="component" value="Unassembled WGS sequence"/>
</dbReference>
<name>A0ABQ1E529_9CLOT</name>
<keyword evidence="2" id="KW-0560">Oxidoreductase</keyword>
<accession>A0ABQ1E529</accession>
<keyword evidence="5" id="KW-1185">Reference proteome</keyword>
<organism evidence="4 5">
    <name type="scientific">Clostridium zeae</name>
    <dbReference type="NCBI Taxonomy" id="2759022"/>
    <lineage>
        <taxon>Bacteria</taxon>
        <taxon>Bacillati</taxon>
        <taxon>Bacillota</taxon>
        <taxon>Clostridia</taxon>
        <taxon>Eubacteriales</taxon>
        <taxon>Clostridiaceae</taxon>
        <taxon>Clostridium</taxon>
    </lineage>
</organism>
<dbReference type="PANTHER" id="PTHR24320">
    <property type="entry name" value="RETINOL DEHYDROGENASE"/>
    <property type="match status" value="1"/>
</dbReference>
<dbReference type="EMBL" id="BMBA01000001">
    <property type="protein sequence ID" value="GFZ29852.1"/>
    <property type="molecule type" value="Genomic_DNA"/>
</dbReference>
<evidence type="ECO:0000256" key="3">
    <source>
        <dbReference type="RuleBase" id="RU000363"/>
    </source>
</evidence>
<dbReference type="Pfam" id="PF00106">
    <property type="entry name" value="adh_short"/>
    <property type="match status" value="1"/>
</dbReference>
<gene>
    <name evidence="4" type="ORF">CSC2_03780</name>
</gene>
<reference evidence="4 5" key="1">
    <citation type="journal article" date="2021" name="Int. J. Syst. Evol. Microbiol.">
        <title>Clostridium zeae sp. nov., isolated from corn silage.</title>
        <authorList>
            <person name="Kobayashi H."/>
            <person name="Tanizawa Y."/>
            <person name="Yagura M."/>
            <person name="Sakamoto M."/>
            <person name="Ohkuma M."/>
            <person name="Tohno M."/>
        </authorList>
    </citation>
    <scope>NUCLEOTIDE SEQUENCE [LARGE SCALE GENOMIC DNA]</scope>
    <source>
        <strain evidence="4 5">CSC2</strain>
    </source>
</reference>
<comment type="caution">
    <text evidence="4">The sequence shown here is derived from an EMBL/GenBank/DDBJ whole genome shotgun (WGS) entry which is preliminary data.</text>
</comment>
<dbReference type="PANTHER" id="PTHR24320:SF148">
    <property type="entry name" value="NAD(P)-BINDING ROSSMANN-FOLD SUPERFAMILY PROTEIN"/>
    <property type="match status" value="1"/>
</dbReference>
<dbReference type="RefSeq" id="WP_206867859.1">
    <property type="nucleotide sequence ID" value="NZ_BMBA01000001.1"/>
</dbReference>
<dbReference type="InterPro" id="IPR002347">
    <property type="entry name" value="SDR_fam"/>
</dbReference>